<evidence type="ECO:0000256" key="6">
    <source>
        <dbReference type="ARBA" id="ARBA00022741"/>
    </source>
</evidence>
<evidence type="ECO:0000256" key="7">
    <source>
        <dbReference type="ARBA" id="ARBA00022763"/>
    </source>
</evidence>
<evidence type="ECO:0000259" key="14">
    <source>
        <dbReference type="Pfam" id="PF02463"/>
    </source>
</evidence>
<comment type="similarity">
    <text evidence="2 12 13">Belongs to the RecF family.</text>
</comment>
<dbReference type="PROSITE" id="PS00617">
    <property type="entry name" value="RECF_1"/>
    <property type="match status" value="1"/>
</dbReference>
<reference evidence="15" key="2">
    <citation type="journal article" date="2021" name="PeerJ">
        <title>Extensive microbial diversity within the chicken gut microbiome revealed by metagenomics and culture.</title>
        <authorList>
            <person name="Gilroy R."/>
            <person name="Ravi A."/>
            <person name="Getino M."/>
            <person name="Pursley I."/>
            <person name="Horton D.L."/>
            <person name="Alikhan N.F."/>
            <person name="Baker D."/>
            <person name="Gharbi K."/>
            <person name="Hall N."/>
            <person name="Watson M."/>
            <person name="Adriaenssens E.M."/>
            <person name="Foster-Nyarko E."/>
            <person name="Jarju S."/>
            <person name="Secka A."/>
            <person name="Antonio M."/>
            <person name="Oren A."/>
            <person name="Chaudhuri R.R."/>
            <person name="La Ragione R."/>
            <person name="Hildebrand F."/>
            <person name="Pallen M.J."/>
        </authorList>
    </citation>
    <scope>NUCLEOTIDE SEQUENCE</scope>
    <source>
        <strain evidence="15">F6-4510</strain>
    </source>
</reference>
<feature type="binding site" evidence="12">
    <location>
        <begin position="30"/>
        <end position="37"/>
    </location>
    <ligand>
        <name>ATP</name>
        <dbReference type="ChEBI" id="CHEBI:30616"/>
    </ligand>
</feature>
<evidence type="ECO:0000256" key="9">
    <source>
        <dbReference type="ARBA" id="ARBA00023125"/>
    </source>
</evidence>
<dbReference type="PROSITE" id="PS00618">
    <property type="entry name" value="RECF_2"/>
    <property type="match status" value="1"/>
</dbReference>
<evidence type="ECO:0000256" key="8">
    <source>
        <dbReference type="ARBA" id="ARBA00022840"/>
    </source>
</evidence>
<evidence type="ECO:0000256" key="1">
    <source>
        <dbReference type="ARBA" id="ARBA00004496"/>
    </source>
</evidence>
<evidence type="ECO:0000256" key="10">
    <source>
        <dbReference type="ARBA" id="ARBA00023204"/>
    </source>
</evidence>
<keyword evidence="10 12" id="KW-0234">DNA repair</keyword>
<proteinExistence type="inferred from homology"/>
<keyword evidence="6 12" id="KW-0547">Nucleotide-binding</keyword>
<keyword evidence="11 12" id="KW-0742">SOS response</keyword>
<evidence type="ECO:0000256" key="2">
    <source>
        <dbReference type="ARBA" id="ARBA00008016"/>
    </source>
</evidence>
<dbReference type="EMBL" id="JADIMX010000122">
    <property type="protein sequence ID" value="MBO8434957.1"/>
    <property type="molecule type" value="Genomic_DNA"/>
</dbReference>
<dbReference type="Proteomes" id="UP000823611">
    <property type="component" value="Unassembled WGS sequence"/>
</dbReference>
<keyword evidence="4 12" id="KW-0963">Cytoplasm</keyword>
<accession>A0A9D9DVN0</accession>
<dbReference type="SUPFAM" id="SSF52540">
    <property type="entry name" value="P-loop containing nucleoside triphosphate hydrolases"/>
    <property type="match status" value="1"/>
</dbReference>
<dbReference type="HAMAP" id="MF_00365">
    <property type="entry name" value="RecF"/>
    <property type="match status" value="1"/>
</dbReference>
<organism evidence="15 16">
    <name type="scientific">Candidatus Fimicola merdigallinarum</name>
    <dbReference type="NCBI Taxonomy" id="2840819"/>
    <lineage>
        <taxon>Bacteria</taxon>
        <taxon>Bacillati</taxon>
        <taxon>Bacillota</taxon>
        <taxon>Clostridia</taxon>
        <taxon>Lachnospirales</taxon>
        <taxon>Lachnospiraceae</taxon>
        <taxon>Lachnospiraceae incertae sedis</taxon>
        <taxon>Candidatus Fimicola</taxon>
    </lineage>
</organism>
<dbReference type="GO" id="GO:0006260">
    <property type="term" value="P:DNA replication"/>
    <property type="evidence" value="ECO:0007669"/>
    <property type="project" value="UniProtKB-UniRule"/>
</dbReference>
<dbReference type="PANTHER" id="PTHR32182:SF0">
    <property type="entry name" value="DNA REPLICATION AND REPAIR PROTEIN RECF"/>
    <property type="match status" value="1"/>
</dbReference>
<gene>
    <name evidence="12 15" type="primary">recF</name>
    <name evidence="15" type="ORF">IAC55_06525</name>
</gene>
<dbReference type="GO" id="GO:0006302">
    <property type="term" value="P:double-strand break repair"/>
    <property type="evidence" value="ECO:0007669"/>
    <property type="project" value="TreeGrafter"/>
</dbReference>
<dbReference type="Gene3D" id="1.20.1050.90">
    <property type="entry name" value="RecF/RecN/SMC, N-terminal domain"/>
    <property type="match status" value="1"/>
</dbReference>
<dbReference type="InterPro" id="IPR042174">
    <property type="entry name" value="RecF_2"/>
</dbReference>
<protein>
    <recommendedName>
        <fullName evidence="3 12">DNA replication and repair protein RecF</fullName>
    </recommendedName>
</protein>
<dbReference type="NCBIfam" id="TIGR00611">
    <property type="entry name" value="recf"/>
    <property type="match status" value="1"/>
</dbReference>
<dbReference type="GO" id="GO:0005737">
    <property type="term" value="C:cytoplasm"/>
    <property type="evidence" value="ECO:0007669"/>
    <property type="project" value="UniProtKB-SubCell"/>
</dbReference>
<evidence type="ECO:0000313" key="16">
    <source>
        <dbReference type="Proteomes" id="UP000823611"/>
    </source>
</evidence>
<name>A0A9D9DVN0_9FIRM</name>
<evidence type="ECO:0000256" key="12">
    <source>
        <dbReference type="HAMAP-Rule" id="MF_00365"/>
    </source>
</evidence>
<evidence type="ECO:0000256" key="4">
    <source>
        <dbReference type="ARBA" id="ARBA00022490"/>
    </source>
</evidence>
<keyword evidence="8 12" id="KW-0067">ATP-binding</keyword>
<evidence type="ECO:0000256" key="11">
    <source>
        <dbReference type="ARBA" id="ARBA00023236"/>
    </source>
</evidence>
<keyword evidence="9 12" id="KW-0238">DNA-binding</keyword>
<keyword evidence="7 12" id="KW-0227">DNA damage</keyword>
<comment type="caution">
    <text evidence="15">The sequence shown here is derived from an EMBL/GenBank/DDBJ whole genome shotgun (WGS) entry which is preliminary data.</text>
</comment>
<dbReference type="Gene3D" id="3.40.50.300">
    <property type="entry name" value="P-loop containing nucleotide triphosphate hydrolases"/>
    <property type="match status" value="1"/>
</dbReference>
<sequence>MYVESITAENFRNLSAVDIKLNSGINIFYGKNAQGKTNILESIYVCATGRSHRTRIDSRLVNFEKPECHVRLFCKRGKRQDRIDLHIKKDEKKGIAINGIAIKKSGELFGTLLTVIFSPEDLGLVKEGPSERRRFMDMELCQLSNVYYYDLQQYYKVLKQRNSLLKNVQKNSSLKDTIFIWDSQLLEYGKRVISARRSFIDKLNDISAKKHSIITGGGEILKIEYKPDCTEDNFEKKLLSSLERDIMYGTTYQGPHKDDIVFSINGSDVKLFGSQGQQRTTALSTRLAEIDIMEQETGEKPVVLLDDVFSELDESRQRMLLESISDCQIIITCTGVEDIVRKYTENAYIFYVESGNVVKKADI</sequence>
<dbReference type="PANTHER" id="PTHR32182">
    <property type="entry name" value="DNA REPLICATION AND REPAIR PROTEIN RECF"/>
    <property type="match status" value="1"/>
</dbReference>
<dbReference type="GO" id="GO:0009432">
    <property type="term" value="P:SOS response"/>
    <property type="evidence" value="ECO:0007669"/>
    <property type="project" value="UniProtKB-UniRule"/>
</dbReference>
<dbReference type="CDD" id="cd03242">
    <property type="entry name" value="ABC_RecF"/>
    <property type="match status" value="1"/>
</dbReference>
<reference evidence="15" key="1">
    <citation type="submission" date="2020-10" db="EMBL/GenBank/DDBJ databases">
        <authorList>
            <person name="Gilroy R."/>
        </authorList>
    </citation>
    <scope>NUCLEOTIDE SEQUENCE</scope>
    <source>
        <strain evidence="15">F6-4510</strain>
    </source>
</reference>
<feature type="domain" description="RecF/RecN/SMC N-terminal" evidence="14">
    <location>
        <begin position="2"/>
        <end position="352"/>
    </location>
</feature>
<dbReference type="GO" id="GO:0000731">
    <property type="term" value="P:DNA synthesis involved in DNA repair"/>
    <property type="evidence" value="ECO:0007669"/>
    <property type="project" value="TreeGrafter"/>
</dbReference>
<dbReference type="GO" id="GO:0003697">
    <property type="term" value="F:single-stranded DNA binding"/>
    <property type="evidence" value="ECO:0007669"/>
    <property type="project" value="UniProtKB-UniRule"/>
</dbReference>
<dbReference type="Pfam" id="PF02463">
    <property type="entry name" value="SMC_N"/>
    <property type="match status" value="1"/>
</dbReference>
<evidence type="ECO:0000256" key="5">
    <source>
        <dbReference type="ARBA" id="ARBA00022705"/>
    </source>
</evidence>
<dbReference type="InterPro" id="IPR003395">
    <property type="entry name" value="RecF/RecN/SMC_N"/>
</dbReference>
<keyword evidence="5 12" id="KW-0235">DNA replication</keyword>
<dbReference type="InterPro" id="IPR001238">
    <property type="entry name" value="DNA-binding_RecF"/>
</dbReference>
<dbReference type="GO" id="GO:0005524">
    <property type="term" value="F:ATP binding"/>
    <property type="evidence" value="ECO:0007669"/>
    <property type="project" value="UniProtKB-UniRule"/>
</dbReference>
<dbReference type="InterPro" id="IPR018078">
    <property type="entry name" value="DNA-binding_RecF_CS"/>
</dbReference>
<evidence type="ECO:0000256" key="3">
    <source>
        <dbReference type="ARBA" id="ARBA00020170"/>
    </source>
</evidence>
<comment type="subcellular location">
    <subcellularLocation>
        <location evidence="1 12 13">Cytoplasm</location>
    </subcellularLocation>
</comment>
<dbReference type="AlphaFoldDB" id="A0A9D9DVN0"/>
<dbReference type="InterPro" id="IPR027417">
    <property type="entry name" value="P-loop_NTPase"/>
</dbReference>
<evidence type="ECO:0000256" key="13">
    <source>
        <dbReference type="RuleBase" id="RU000578"/>
    </source>
</evidence>
<evidence type="ECO:0000313" key="15">
    <source>
        <dbReference type="EMBL" id="MBO8434957.1"/>
    </source>
</evidence>
<comment type="function">
    <text evidence="12 13">The RecF protein is involved in DNA metabolism; it is required for DNA replication and normal SOS inducibility. RecF binds preferentially to single-stranded, linear DNA. It also seems to bind ATP.</text>
</comment>